<reference evidence="1 2" key="1">
    <citation type="submission" date="2020-08" db="EMBL/GenBank/DDBJ databases">
        <title>Genome sequence of Rhizobiales bacterium strain IZ6.</title>
        <authorList>
            <person name="Nakai R."/>
            <person name="Naganuma T."/>
        </authorList>
    </citation>
    <scope>NUCLEOTIDE SEQUENCE [LARGE SCALE GENOMIC DNA]</scope>
    <source>
        <strain evidence="1 2">IZ6</strain>
    </source>
</reference>
<evidence type="ECO:0000313" key="2">
    <source>
        <dbReference type="Proteomes" id="UP000515317"/>
    </source>
</evidence>
<dbReference type="KEGG" id="tso:IZ6_12570"/>
<evidence type="ECO:0000313" key="1">
    <source>
        <dbReference type="EMBL" id="BCJ90522.1"/>
    </source>
</evidence>
<accession>A0A6S6QTC5</accession>
<dbReference type="EMBL" id="AP023361">
    <property type="protein sequence ID" value="BCJ90522.1"/>
    <property type="molecule type" value="Genomic_DNA"/>
</dbReference>
<dbReference type="Proteomes" id="UP000515317">
    <property type="component" value="Chromosome"/>
</dbReference>
<name>A0A6S6QTC5_9HYPH</name>
<dbReference type="AlphaFoldDB" id="A0A6S6QTC5"/>
<keyword evidence="2" id="KW-1185">Reference proteome</keyword>
<proteinExistence type="predicted"/>
<sequence length="209" mass="23090">MYYFSTDQAPVRVKLFNQKLGKVGIANVPRAYIVWLSDRLASDGPLPNEIDADQFDIMFTDRGEPWTVAVSKLANDNKISITDAGASLRPSMIWAIIRTTSKPGRMAKMAAGDKARYTPQSASAYGLTMYRNGGSSFEYYFGEPGDAFSSVRCAGPQSNKILCGFAVDITSDVDAEVLFSDFRVHGGRDWANERVRFAKREICSLLGRC</sequence>
<organism evidence="1 2">
    <name type="scientific">Terrihabitans soli</name>
    <dbReference type="NCBI Taxonomy" id="708113"/>
    <lineage>
        <taxon>Bacteria</taxon>
        <taxon>Pseudomonadati</taxon>
        <taxon>Pseudomonadota</taxon>
        <taxon>Alphaproteobacteria</taxon>
        <taxon>Hyphomicrobiales</taxon>
        <taxon>Terrihabitans</taxon>
    </lineage>
</organism>
<protein>
    <submittedName>
        <fullName evidence="1">Uncharacterized protein</fullName>
    </submittedName>
</protein>
<gene>
    <name evidence="1" type="ORF">IZ6_12570</name>
</gene>